<dbReference type="Proteomes" id="UP000308836">
    <property type="component" value="Unassembled WGS sequence"/>
</dbReference>
<organism evidence="1 2">
    <name type="scientific">Dubosiella muris</name>
    <dbReference type="NCBI Taxonomy" id="3038133"/>
    <lineage>
        <taxon>Bacteria</taxon>
        <taxon>Bacillati</taxon>
        <taxon>Bacillota</taxon>
        <taxon>Erysipelotrichia</taxon>
        <taxon>Erysipelotrichales</taxon>
        <taxon>Erysipelotrichaceae</taxon>
        <taxon>Dubosiella</taxon>
    </lineage>
</organism>
<dbReference type="EMBL" id="SRYG01000001">
    <property type="protein sequence ID" value="TGY67293.1"/>
    <property type="molecule type" value="Genomic_DNA"/>
</dbReference>
<evidence type="ECO:0000313" key="2">
    <source>
        <dbReference type="Proteomes" id="UP000308836"/>
    </source>
</evidence>
<comment type="caution">
    <text evidence="1">The sequence shown here is derived from an EMBL/GenBank/DDBJ whole genome shotgun (WGS) entry which is preliminary data.</text>
</comment>
<protein>
    <submittedName>
        <fullName evidence="1">MFS transporter</fullName>
    </submittedName>
</protein>
<sequence>MQKQTLWTKNFTIITLGTIISSIGSVAMNFVLSFVVFDQTQSTFLAGLFAAISFVPRFVLPVFLSSVLDRFPRMPWIVGLDFLNGALYALFGLYCLSFSFSFGVYAVFSLLIATTGSVYEVAYESVYPNLIPEGFYEQGYTVSSMIYPTITMVMTPIASLLYTRFGVGWIAIVYAVLLTIAAMFEQKIRLEERRGEGRFDFKAYVQDLKNGFSYLRQEKGLLAMYVSIAISQGTGSGEQNLMIAYFSKTPGLGMVKYSLFSGIEFAGRTLSGLLNYKFPPQKRYRFAIYIFVMMTYALFDGCLLWLPFALMCVNRFVVGMLGITSITIRSSSVQTYIPDSMRAKLNAFVAFVYALATMVFQLAIGALGEIVPIRLLIAGTSVGLVGVYALLLVRNRKHIEPIFLLEKKSD</sequence>
<evidence type="ECO:0000313" key="1">
    <source>
        <dbReference type="EMBL" id="TGY67293.1"/>
    </source>
</evidence>
<name>A0AC61RAI1_9FIRM</name>
<keyword evidence="2" id="KW-1185">Reference proteome</keyword>
<reference evidence="1" key="1">
    <citation type="submission" date="2019-04" db="EMBL/GenBank/DDBJ databases">
        <title>Microbes associate with the intestines of laboratory mice.</title>
        <authorList>
            <person name="Navarre W."/>
            <person name="Wong E."/>
            <person name="Huang K."/>
            <person name="Tropini C."/>
            <person name="Ng K."/>
            <person name="Yu B."/>
        </authorList>
    </citation>
    <scope>NUCLEOTIDE SEQUENCE</scope>
    <source>
        <strain evidence="1">NM09_H32</strain>
    </source>
</reference>
<accession>A0AC61RAI1</accession>
<gene>
    <name evidence="1" type="ORF">E5336_00520</name>
</gene>
<proteinExistence type="predicted"/>